<evidence type="ECO:0000313" key="2">
    <source>
        <dbReference type="Proteomes" id="UP000478052"/>
    </source>
</evidence>
<protein>
    <submittedName>
        <fullName evidence="1">Peptidase A2 domain-containing protein</fullName>
    </submittedName>
</protein>
<reference evidence="1 2" key="1">
    <citation type="submission" date="2019-08" db="EMBL/GenBank/DDBJ databases">
        <title>Whole genome of Aphis craccivora.</title>
        <authorList>
            <person name="Voronova N.V."/>
            <person name="Shulinski R.S."/>
            <person name="Bandarenka Y.V."/>
            <person name="Zhorov D.G."/>
            <person name="Warner D."/>
        </authorList>
    </citation>
    <scope>NUCLEOTIDE SEQUENCE [LARGE SCALE GENOMIC DNA]</scope>
    <source>
        <strain evidence="1">180601</strain>
        <tissue evidence="1">Whole Body</tissue>
    </source>
</reference>
<sequence length="104" mass="11817">FTTSRLTRYHVFIGQEARFGVYRTVVIISIKSVCIAGSRVTTPYQNTSLIIGIYNKIISTTGKITIILILNKNELKTDFHVINKEFPIPRDGILGHHFLLKITQ</sequence>
<feature type="non-terminal residue" evidence="1">
    <location>
        <position position="1"/>
    </location>
</feature>
<comment type="caution">
    <text evidence="1">The sequence shown here is derived from an EMBL/GenBank/DDBJ whole genome shotgun (WGS) entry which is preliminary data.</text>
</comment>
<keyword evidence="2" id="KW-1185">Reference proteome</keyword>
<dbReference type="AlphaFoldDB" id="A0A6G0YVV9"/>
<dbReference type="OrthoDB" id="10636068at2759"/>
<evidence type="ECO:0000313" key="1">
    <source>
        <dbReference type="EMBL" id="KAF0762191.1"/>
    </source>
</evidence>
<dbReference type="Proteomes" id="UP000478052">
    <property type="component" value="Unassembled WGS sequence"/>
</dbReference>
<organism evidence="1 2">
    <name type="scientific">Aphis craccivora</name>
    <name type="common">Cowpea aphid</name>
    <dbReference type="NCBI Taxonomy" id="307492"/>
    <lineage>
        <taxon>Eukaryota</taxon>
        <taxon>Metazoa</taxon>
        <taxon>Ecdysozoa</taxon>
        <taxon>Arthropoda</taxon>
        <taxon>Hexapoda</taxon>
        <taxon>Insecta</taxon>
        <taxon>Pterygota</taxon>
        <taxon>Neoptera</taxon>
        <taxon>Paraneoptera</taxon>
        <taxon>Hemiptera</taxon>
        <taxon>Sternorrhyncha</taxon>
        <taxon>Aphidomorpha</taxon>
        <taxon>Aphidoidea</taxon>
        <taxon>Aphididae</taxon>
        <taxon>Aphidini</taxon>
        <taxon>Aphis</taxon>
        <taxon>Aphis</taxon>
    </lineage>
</organism>
<accession>A0A6G0YVV9</accession>
<gene>
    <name evidence="1" type="ORF">FWK35_00004027</name>
</gene>
<proteinExistence type="predicted"/>
<name>A0A6G0YVV9_APHCR</name>
<dbReference type="EMBL" id="VUJU01002198">
    <property type="protein sequence ID" value="KAF0762191.1"/>
    <property type="molecule type" value="Genomic_DNA"/>
</dbReference>